<protein>
    <submittedName>
        <fullName evidence="1">Uncharacterized protein</fullName>
    </submittedName>
</protein>
<organism evidence="1 2">
    <name type="scientific">Pseudolycoriella hygida</name>
    <dbReference type="NCBI Taxonomy" id="35572"/>
    <lineage>
        <taxon>Eukaryota</taxon>
        <taxon>Metazoa</taxon>
        <taxon>Ecdysozoa</taxon>
        <taxon>Arthropoda</taxon>
        <taxon>Hexapoda</taxon>
        <taxon>Insecta</taxon>
        <taxon>Pterygota</taxon>
        <taxon>Neoptera</taxon>
        <taxon>Endopterygota</taxon>
        <taxon>Diptera</taxon>
        <taxon>Nematocera</taxon>
        <taxon>Sciaroidea</taxon>
        <taxon>Sciaridae</taxon>
        <taxon>Pseudolycoriella</taxon>
    </lineage>
</organism>
<proteinExistence type="predicted"/>
<reference evidence="1" key="1">
    <citation type="submission" date="2022-07" db="EMBL/GenBank/DDBJ databases">
        <authorList>
            <person name="Trinca V."/>
            <person name="Uliana J.V.C."/>
            <person name="Torres T.T."/>
            <person name="Ward R.J."/>
            <person name="Monesi N."/>
        </authorList>
    </citation>
    <scope>NUCLEOTIDE SEQUENCE</scope>
    <source>
        <strain evidence="1">HSMRA1968</strain>
        <tissue evidence="1">Whole embryos</tissue>
    </source>
</reference>
<accession>A0A9Q0N8C0</accession>
<name>A0A9Q0N8C0_9DIPT</name>
<keyword evidence="2" id="KW-1185">Reference proteome</keyword>
<evidence type="ECO:0000313" key="2">
    <source>
        <dbReference type="Proteomes" id="UP001151699"/>
    </source>
</evidence>
<dbReference type="Proteomes" id="UP001151699">
    <property type="component" value="Chromosome A"/>
</dbReference>
<evidence type="ECO:0000313" key="1">
    <source>
        <dbReference type="EMBL" id="KAJ6645585.1"/>
    </source>
</evidence>
<feature type="non-terminal residue" evidence="1">
    <location>
        <position position="1"/>
    </location>
</feature>
<comment type="caution">
    <text evidence="1">The sequence shown here is derived from an EMBL/GenBank/DDBJ whole genome shotgun (WGS) entry which is preliminary data.</text>
</comment>
<dbReference type="AlphaFoldDB" id="A0A9Q0N8C0"/>
<gene>
    <name evidence="1" type="ORF">Bhyg_00791</name>
</gene>
<dbReference type="EMBL" id="WJQU01000001">
    <property type="protein sequence ID" value="KAJ6645585.1"/>
    <property type="molecule type" value="Genomic_DNA"/>
</dbReference>
<sequence length="67" mass="7820">IRQFPVPFKGRTKDPLKKLILQSLQFNQKLLVFEKLLTQDHLLRLKKEPDRTDGTPHVACVRINIEG</sequence>